<dbReference type="InterPro" id="IPR000504">
    <property type="entry name" value="RRM_dom"/>
</dbReference>
<gene>
    <name evidence="15" type="ORF">D9756_008750</name>
</gene>
<feature type="compositionally biased region" description="Basic and acidic residues" evidence="12">
    <location>
        <begin position="1002"/>
        <end position="1029"/>
    </location>
</feature>
<feature type="region of interest" description="Disordered" evidence="12">
    <location>
        <begin position="483"/>
        <end position="518"/>
    </location>
</feature>
<comment type="catalytic activity">
    <reaction evidence="10">
        <text>L-lysyl(4)-[histone H3] + 3 S-adenosyl-L-methionine = N(6),N(6),N(6)-trimethyl-L-lysyl(4)-[histone H3] + 3 S-adenosyl-L-homocysteine + 3 H(+)</text>
        <dbReference type="Rhea" id="RHEA:60260"/>
        <dbReference type="Rhea" id="RHEA-COMP:15537"/>
        <dbReference type="Rhea" id="RHEA-COMP:15547"/>
        <dbReference type="ChEBI" id="CHEBI:15378"/>
        <dbReference type="ChEBI" id="CHEBI:29969"/>
        <dbReference type="ChEBI" id="CHEBI:57856"/>
        <dbReference type="ChEBI" id="CHEBI:59789"/>
        <dbReference type="ChEBI" id="CHEBI:61961"/>
        <dbReference type="EC" id="2.1.1.354"/>
    </reaction>
</comment>
<keyword evidence="8" id="KW-0539">Nucleus</keyword>
<reference evidence="15 16" key="1">
    <citation type="journal article" date="2020" name="ISME J.">
        <title>Uncovering the hidden diversity of litter-decomposition mechanisms in mushroom-forming fungi.</title>
        <authorList>
            <person name="Floudas D."/>
            <person name="Bentzer J."/>
            <person name="Ahren D."/>
            <person name="Johansson T."/>
            <person name="Persson P."/>
            <person name="Tunlid A."/>
        </authorList>
    </citation>
    <scope>NUCLEOTIDE SEQUENCE [LARGE SCALE GENOMIC DNA]</scope>
    <source>
        <strain evidence="15 16">CBS 146.42</strain>
    </source>
</reference>
<evidence type="ECO:0000256" key="2">
    <source>
        <dbReference type="ARBA" id="ARBA00012182"/>
    </source>
</evidence>
<dbReference type="GO" id="GO:0003723">
    <property type="term" value="F:RNA binding"/>
    <property type="evidence" value="ECO:0007669"/>
    <property type="project" value="UniProtKB-UniRule"/>
</dbReference>
<comment type="subcellular location">
    <subcellularLocation>
        <location evidence="1">Nucleus</location>
    </subcellularLocation>
</comment>
<feature type="compositionally biased region" description="Basic and acidic residues" evidence="12">
    <location>
        <begin position="1085"/>
        <end position="1097"/>
    </location>
</feature>
<evidence type="ECO:0000256" key="6">
    <source>
        <dbReference type="ARBA" id="ARBA00022691"/>
    </source>
</evidence>
<evidence type="ECO:0000256" key="11">
    <source>
        <dbReference type="PROSITE-ProRule" id="PRU00176"/>
    </source>
</evidence>
<keyword evidence="6" id="KW-0949">S-adenosyl-L-methionine</keyword>
<evidence type="ECO:0000256" key="9">
    <source>
        <dbReference type="ARBA" id="ARBA00030093"/>
    </source>
</evidence>
<feature type="region of interest" description="Disordered" evidence="12">
    <location>
        <begin position="171"/>
        <end position="347"/>
    </location>
</feature>
<evidence type="ECO:0000256" key="5">
    <source>
        <dbReference type="ARBA" id="ARBA00022679"/>
    </source>
</evidence>
<dbReference type="InterPro" id="IPR046341">
    <property type="entry name" value="SET_dom_sf"/>
</dbReference>
<dbReference type="GO" id="GO:0032259">
    <property type="term" value="P:methylation"/>
    <property type="evidence" value="ECO:0007669"/>
    <property type="project" value="UniProtKB-KW"/>
</dbReference>
<feature type="compositionally biased region" description="Pro residues" evidence="12">
    <location>
        <begin position="1500"/>
        <end position="1511"/>
    </location>
</feature>
<feature type="compositionally biased region" description="Low complexity" evidence="12">
    <location>
        <begin position="485"/>
        <end position="498"/>
    </location>
</feature>
<feature type="compositionally biased region" description="Low complexity" evidence="12">
    <location>
        <begin position="77"/>
        <end position="97"/>
    </location>
</feature>
<evidence type="ECO:0000256" key="7">
    <source>
        <dbReference type="ARBA" id="ARBA00022853"/>
    </source>
</evidence>
<feature type="compositionally biased region" description="Pro residues" evidence="12">
    <location>
        <begin position="315"/>
        <end position="335"/>
    </location>
</feature>
<feature type="compositionally biased region" description="Low complexity" evidence="12">
    <location>
        <begin position="1543"/>
        <end position="1555"/>
    </location>
</feature>
<dbReference type="InterPro" id="IPR044570">
    <property type="entry name" value="Set1-like"/>
</dbReference>
<dbReference type="InterPro" id="IPR001214">
    <property type="entry name" value="SET_dom"/>
</dbReference>
<comment type="caution">
    <text evidence="15">The sequence shown here is derived from an EMBL/GenBank/DDBJ whole genome shotgun (WGS) entry which is preliminary data.</text>
</comment>
<evidence type="ECO:0000256" key="10">
    <source>
        <dbReference type="ARBA" id="ARBA00047571"/>
    </source>
</evidence>
<feature type="region of interest" description="Disordered" evidence="12">
    <location>
        <begin position="875"/>
        <end position="961"/>
    </location>
</feature>
<accession>A0A8H5CZD8</accession>
<feature type="domain" description="RRM" evidence="13">
    <location>
        <begin position="643"/>
        <end position="723"/>
    </location>
</feature>
<dbReference type="OrthoDB" id="308383at2759"/>
<feature type="compositionally biased region" description="Low complexity" evidence="12">
    <location>
        <begin position="946"/>
        <end position="961"/>
    </location>
</feature>
<dbReference type="EC" id="2.1.1.354" evidence="2"/>
<dbReference type="Pfam" id="PF00856">
    <property type="entry name" value="SET"/>
    <property type="match status" value="1"/>
</dbReference>
<feature type="compositionally biased region" description="Low complexity" evidence="12">
    <location>
        <begin position="876"/>
        <end position="924"/>
    </location>
</feature>
<dbReference type="Gene3D" id="3.30.70.330">
    <property type="match status" value="1"/>
</dbReference>
<feature type="compositionally biased region" description="Basic residues" evidence="12">
    <location>
        <begin position="1451"/>
        <end position="1461"/>
    </location>
</feature>
<evidence type="ECO:0000313" key="16">
    <source>
        <dbReference type="Proteomes" id="UP000559027"/>
    </source>
</evidence>
<evidence type="ECO:0000256" key="8">
    <source>
        <dbReference type="ARBA" id="ARBA00023242"/>
    </source>
</evidence>
<dbReference type="SUPFAM" id="SSF82199">
    <property type="entry name" value="SET domain"/>
    <property type="match status" value="1"/>
</dbReference>
<feature type="domain" description="SET" evidence="14">
    <location>
        <begin position="1670"/>
        <end position="1787"/>
    </location>
</feature>
<feature type="compositionally biased region" description="Acidic residues" evidence="12">
    <location>
        <begin position="1392"/>
        <end position="1404"/>
    </location>
</feature>
<evidence type="ECO:0000259" key="14">
    <source>
        <dbReference type="PROSITE" id="PS50280"/>
    </source>
</evidence>
<dbReference type="SMART" id="SM01291">
    <property type="entry name" value="N-SET"/>
    <property type="match status" value="1"/>
</dbReference>
<evidence type="ECO:0000256" key="12">
    <source>
        <dbReference type="SAM" id="MobiDB-lite"/>
    </source>
</evidence>
<keyword evidence="4" id="KW-0489">Methyltransferase</keyword>
<feature type="region of interest" description="Disordered" evidence="12">
    <location>
        <begin position="711"/>
        <end position="735"/>
    </location>
</feature>
<feature type="compositionally biased region" description="Acidic residues" evidence="12">
    <location>
        <begin position="1344"/>
        <end position="1360"/>
    </location>
</feature>
<keyword evidence="11" id="KW-0694">RNA-binding</keyword>
<evidence type="ECO:0000313" key="15">
    <source>
        <dbReference type="EMBL" id="KAF5350700.1"/>
    </source>
</evidence>
<feature type="compositionally biased region" description="Pro residues" evidence="12">
    <location>
        <begin position="187"/>
        <end position="201"/>
    </location>
</feature>
<dbReference type="GO" id="GO:0048188">
    <property type="term" value="C:Set1C/COMPASS complex"/>
    <property type="evidence" value="ECO:0007669"/>
    <property type="project" value="TreeGrafter"/>
</dbReference>
<feature type="compositionally biased region" description="Low complexity" evidence="12">
    <location>
        <begin position="1053"/>
        <end position="1066"/>
    </location>
</feature>
<feature type="region of interest" description="Disordered" evidence="12">
    <location>
        <begin position="590"/>
        <end position="620"/>
    </location>
</feature>
<feature type="compositionally biased region" description="Low complexity" evidence="12">
    <location>
        <begin position="1605"/>
        <end position="1626"/>
    </location>
</feature>
<feature type="compositionally biased region" description="Pro residues" evidence="12">
    <location>
        <begin position="421"/>
        <end position="463"/>
    </location>
</feature>
<protein>
    <recommendedName>
        <fullName evidence="3">Histone-lysine N-methyltransferase, H3 lysine-4 specific</fullName>
        <ecNumber evidence="2">2.1.1.354</ecNumber>
    </recommendedName>
    <alternativeName>
        <fullName evidence="9">SET domain-containing protein 1</fullName>
    </alternativeName>
</protein>
<feature type="compositionally biased region" description="Low complexity" evidence="12">
    <location>
        <begin position="278"/>
        <end position="292"/>
    </location>
</feature>
<feature type="region of interest" description="Disordered" evidence="12">
    <location>
        <begin position="360"/>
        <end position="463"/>
    </location>
</feature>
<dbReference type="SUPFAM" id="SSF54928">
    <property type="entry name" value="RNA-binding domain, RBD"/>
    <property type="match status" value="1"/>
</dbReference>
<keyword evidence="7" id="KW-0156">Chromatin regulator</keyword>
<evidence type="ECO:0000259" key="13">
    <source>
        <dbReference type="PROSITE" id="PS50102"/>
    </source>
</evidence>
<dbReference type="Pfam" id="PF00076">
    <property type="entry name" value="RRM_1"/>
    <property type="match status" value="1"/>
</dbReference>
<keyword evidence="5" id="KW-0808">Transferase</keyword>
<feature type="compositionally biased region" description="Pro residues" evidence="12">
    <location>
        <begin position="208"/>
        <end position="277"/>
    </location>
</feature>
<dbReference type="PROSITE" id="PS50280">
    <property type="entry name" value="SET"/>
    <property type="match status" value="1"/>
</dbReference>
<feature type="compositionally biased region" description="Low complexity" evidence="12">
    <location>
        <begin position="506"/>
        <end position="517"/>
    </location>
</feature>
<feature type="region of interest" description="Disordered" evidence="12">
    <location>
        <begin position="1336"/>
        <end position="1576"/>
    </location>
</feature>
<evidence type="ECO:0000256" key="3">
    <source>
        <dbReference type="ARBA" id="ARBA00015839"/>
    </source>
</evidence>
<feature type="compositionally biased region" description="Basic and acidic residues" evidence="12">
    <location>
        <begin position="590"/>
        <end position="612"/>
    </location>
</feature>
<dbReference type="PANTHER" id="PTHR45814:SF2">
    <property type="entry name" value="HISTONE-LYSINE N-METHYLTRANSFERASE SETD1"/>
    <property type="match status" value="1"/>
</dbReference>
<organism evidence="15 16">
    <name type="scientific">Leucocoprinus leucothites</name>
    <dbReference type="NCBI Taxonomy" id="201217"/>
    <lineage>
        <taxon>Eukaryota</taxon>
        <taxon>Fungi</taxon>
        <taxon>Dikarya</taxon>
        <taxon>Basidiomycota</taxon>
        <taxon>Agaricomycotina</taxon>
        <taxon>Agaricomycetes</taxon>
        <taxon>Agaricomycetidae</taxon>
        <taxon>Agaricales</taxon>
        <taxon>Agaricineae</taxon>
        <taxon>Agaricaceae</taxon>
        <taxon>Leucocoprinus</taxon>
    </lineage>
</organism>
<feature type="region of interest" description="Disordered" evidence="12">
    <location>
        <begin position="1085"/>
        <end position="1142"/>
    </location>
</feature>
<dbReference type="InterPro" id="IPR035979">
    <property type="entry name" value="RBD_domain_sf"/>
</dbReference>
<dbReference type="InterPro" id="IPR024657">
    <property type="entry name" value="COMPASS_Set1_N-SET"/>
</dbReference>
<feature type="compositionally biased region" description="Gly residues" evidence="12">
    <location>
        <begin position="1102"/>
        <end position="1120"/>
    </location>
</feature>
<dbReference type="GO" id="GO:0140999">
    <property type="term" value="F:histone H3K4 trimethyltransferase activity"/>
    <property type="evidence" value="ECO:0007669"/>
    <property type="project" value="UniProtKB-EC"/>
</dbReference>
<evidence type="ECO:0000256" key="4">
    <source>
        <dbReference type="ARBA" id="ARBA00022603"/>
    </source>
</evidence>
<feature type="region of interest" description="Disordered" evidence="12">
    <location>
        <begin position="1601"/>
        <end position="1633"/>
    </location>
</feature>
<dbReference type="PROSITE" id="PS50102">
    <property type="entry name" value="RRM"/>
    <property type="match status" value="1"/>
</dbReference>
<feature type="compositionally biased region" description="Low complexity" evidence="12">
    <location>
        <begin position="396"/>
        <end position="406"/>
    </location>
</feature>
<dbReference type="CDD" id="cd00590">
    <property type="entry name" value="RRM_SF"/>
    <property type="match status" value="1"/>
</dbReference>
<feature type="region of interest" description="Disordered" evidence="12">
    <location>
        <begin position="1"/>
        <end position="156"/>
    </location>
</feature>
<sequence length="1790" mass="193878">MSGKAPPTGPRALRGPLPPGSTTAQQHLHQNRPQPTASPPAPTNRFASIPTGPRSLTNGLSRPPPAAPRQLLNAHYSSQQPSTSSSISSHSLGSPSSARHPISINGKARQQESAKSDSGGWQSSQSQPNGISMLDHHSSSAAPSAPSASGPSRAAISIPIAPAGHAKLSLGSKSAVPLNPRSLASRDPPPAPPGDPPPLPPSTEKSYSPPPPPPGPPPPQPVAPPPAEPKSPPPPIPSDPVIPSPPPPPPSNESPPSPPPPPPTEPQPFQPPPPPLPQLTALPPLTISKLAPAPSPPPPTLLPEKKEPISISLVPKPPPPPSDPPPTPQLPPPPDADADDDDRILPVSVLSKRRFSFEAKVPPSLVVVVDESSEPSRPVSRASAERVKPTPPPPSASVTPVVPLSALPRDPSSSSLKPTRFSPPPPEPTPIVCEPTPPPARSPSPPKLYSLPPLPSWPPPRSEYPPYPEYRDYKVLWDGTSECLPSASSVSSTHASSSSHHHHHQPPSSSSTSSSTPWQRANYYKSLIEHAKKKAAAGVEGYYKERVVKVSGERKEAFIRIEGKIWDEDVALLGSGIGADGESAEVKTVREEEVAEVRDPRRREKDGKEESLQQKQQTKAMKKEFIDVRYEFDSNSLGPQPPTSVLITNIPPLTPTSAIKRHYSHYGPLMSVEPQIDKENGSALGIVLIKYSSHEEAKRCVEKENGRKGGLPGVVLGVKQPSSKPGEDGNADDGSGEALIRVVFDDEGLVCRAVMKELEDRKKREREERERKKREALLANLTSSNGGIASGTPRVSTPTVGHQQQQRKPSVIGAIPPRPGMATPTTAVAAMDASGRILNHPLPLNPNLNLTSPSTMAGEHTASVGATLQSPIVSVSSGSTPSTNMTSTSASSSTTATSISSTHPPPSSSFTTTATSTTTTTTSTIKLPHGLPQRPAVSLLDTPPTSANSMRASRISSSSSVPLGSAAFFKAKTTTGGVGGVEPRASPMVVGGERTPRTPVVDYERERDRDRERDRERERDRDRDRDRGRSRYSSYSYFSRRGDHYQPSPYTASSRSPSPYSYSSSSWRDRDRDRDRDYSYYRDRDRDSYRDRDRDYSSSRAHGGGSSGSMTVGSGGGGSGGRDEGGRTTKKSAYEVEQEKEDERNETLRRLFENGFDFVGVAKEGGGSASLVGNVRDEEVVAYFEGFYPDKVLRDHTGLYVTFNKPDSARRAQRVLSIQNKTLAYQPIHLTVHTAIKTLPASARAAIEGKLSPEQLIEQAQVRIIRELRAALEKDVLEKVGRGDEKGEGEWCVGCSGAVGGSVGAGVKASLKGLSFKKQRPVVTAVVVEKEVEPPVMEVKRGEEDEEDEDEEEEEEEEEIVVERPPKKRRRKEQLPPPVSTIVVKRSKRVVEDEEIESEEEDPADLIRLAEVTGDDVVHVHKKRATPDEEGDEDGQPLRKRLRVEKEVKSAKRGAKRRLRKVMVVEEEEVQIPVTPSESRSPSPAPPLKTTTTKRKPRVVTPPPTPPPPDPLESGLCEDDEDLYFTKLALSGYKPPPTDDEASSSPSSSLVTPPAESMDVAQSGKPRKHTTGSARTEGYYKISHAEKAEYVAQYQQTRATNAATPVVEEPQPQPQQHISSSRSNRANARRRAQGLEEMKELQHAILLSKGEMATASDLTFKFNQLQTRKKHLRFARSPIHDWGLYAMERISRGEMVIEYVGEVIRAAVADKREKAYERQGIGSSYLFRIDEDLVVDATKKGNLGRLINHSCDPNCTAKIITINGEKKIVIYAKQDIELGDEITYGAFTIA</sequence>
<dbReference type="SMART" id="SM00317">
    <property type="entry name" value="SET"/>
    <property type="match status" value="1"/>
</dbReference>
<dbReference type="Gene3D" id="2.170.270.10">
    <property type="entry name" value="SET domain"/>
    <property type="match status" value="1"/>
</dbReference>
<dbReference type="PANTHER" id="PTHR45814">
    <property type="entry name" value="HISTONE-LYSINE N-METHYLTRANSFERASE SETD1"/>
    <property type="match status" value="1"/>
</dbReference>
<evidence type="ECO:0000256" key="1">
    <source>
        <dbReference type="ARBA" id="ARBA00004123"/>
    </source>
</evidence>
<feature type="compositionally biased region" description="Polar residues" evidence="12">
    <location>
        <begin position="783"/>
        <end position="808"/>
    </location>
</feature>
<feature type="compositionally biased region" description="Polar residues" evidence="12">
    <location>
        <begin position="20"/>
        <end position="35"/>
    </location>
</feature>
<dbReference type="Pfam" id="PF11764">
    <property type="entry name" value="N-SET"/>
    <property type="match status" value="1"/>
</dbReference>
<feature type="compositionally biased region" description="Low complexity" evidence="12">
    <location>
        <begin position="139"/>
        <end position="156"/>
    </location>
</feature>
<dbReference type="SMART" id="SM00360">
    <property type="entry name" value="RRM"/>
    <property type="match status" value="1"/>
</dbReference>
<keyword evidence="16" id="KW-1185">Reference proteome</keyword>
<feature type="region of interest" description="Disordered" evidence="12">
    <location>
        <begin position="974"/>
        <end position="1073"/>
    </location>
</feature>
<proteinExistence type="predicted"/>
<feature type="region of interest" description="Disordered" evidence="12">
    <location>
        <begin position="783"/>
        <end position="819"/>
    </location>
</feature>
<dbReference type="Proteomes" id="UP000559027">
    <property type="component" value="Unassembled WGS sequence"/>
</dbReference>
<dbReference type="EMBL" id="JAACJO010000014">
    <property type="protein sequence ID" value="KAF5350700.1"/>
    <property type="molecule type" value="Genomic_DNA"/>
</dbReference>
<dbReference type="InterPro" id="IPR012677">
    <property type="entry name" value="Nucleotide-bd_a/b_plait_sf"/>
</dbReference>
<name>A0A8H5CZD8_9AGAR</name>